<keyword evidence="2" id="KW-1185">Reference proteome</keyword>
<comment type="caution">
    <text evidence="1">The sequence shown here is derived from an EMBL/GenBank/DDBJ whole genome shotgun (WGS) entry which is preliminary data.</text>
</comment>
<organism evidence="1 2">
    <name type="scientific">Molorchus minor</name>
    <dbReference type="NCBI Taxonomy" id="1323400"/>
    <lineage>
        <taxon>Eukaryota</taxon>
        <taxon>Metazoa</taxon>
        <taxon>Ecdysozoa</taxon>
        <taxon>Arthropoda</taxon>
        <taxon>Hexapoda</taxon>
        <taxon>Insecta</taxon>
        <taxon>Pterygota</taxon>
        <taxon>Neoptera</taxon>
        <taxon>Endopterygota</taxon>
        <taxon>Coleoptera</taxon>
        <taxon>Polyphaga</taxon>
        <taxon>Cucujiformia</taxon>
        <taxon>Chrysomeloidea</taxon>
        <taxon>Cerambycidae</taxon>
        <taxon>Lamiinae</taxon>
        <taxon>Monochamini</taxon>
        <taxon>Molorchus</taxon>
    </lineage>
</organism>
<gene>
    <name evidence="1" type="ORF">NQ317_004113</name>
</gene>
<dbReference type="EMBL" id="JAPWTJ010001258">
    <property type="protein sequence ID" value="KAJ8973002.1"/>
    <property type="molecule type" value="Genomic_DNA"/>
</dbReference>
<dbReference type="Gene3D" id="2.30.29.30">
    <property type="entry name" value="Pleckstrin-homology domain (PH domain)/Phosphotyrosine-binding domain (PTB)"/>
    <property type="match status" value="1"/>
</dbReference>
<dbReference type="Proteomes" id="UP001162164">
    <property type="component" value="Unassembled WGS sequence"/>
</dbReference>
<evidence type="ECO:0000313" key="1">
    <source>
        <dbReference type="EMBL" id="KAJ8973002.1"/>
    </source>
</evidence>
<protein>
    <submittedName>
        <fullName evidence="1">Uncharacterized protein</fullName>
    </submittedName>
</protein>
<dbReference type="InterPro" id="IPR011993">
    <property type="entry name" value="PH-like_dom_sf"/>
</dbReference>
<dbReference type="SUPFAM" id="SSF50729">
    <property type="entry name" value="PH domain-like"/>
    <property type="match status" value="1"/>
</dbReference>
<reference evidence="1" key="1">
    <citation type="journal article" date="2023" name="Insect Mol. Biol.">
        <title>Genome sequencing provides insights into the evolution of gene families encoding plant cell wall-degrading enzymes in longhorned beetles.</title>
        <authorList>
            <person name="Shin N.R."/>
            <person name="Okamura Y."/>
            <person name="Kirsch R."/>
            <person name="Pauchet Y."/>
        </authorList>
    </citation>
    <scope>NUCLEOTIDE SEQUENCE</scope>
    <source>
        <strain evidence="1">MMC_N1</strain>
    </source>
</reference>
<evidence type="ECO:0000313" key="2">
    <source>
        <dbReference type="Proteomes" id="UP001162164"/>
    </source>
</evidence>
<proteinExistence type="predicted"/>
<accession>A0ABQ9J525</accession>
<name>A0ABQ9J525_9CUCU</name>
<sequence length="236" mass="26374">MVLPWGIFNKPSPIGSFDPKDLPKTLHLLDDSELEDPRIMPLTHGDLPSPCTDLPLQASQSYADNCTLLTRLSEDSISSEENVCIIQGCVRRKTALKDGKKPTVSSWQRYWLQIWSTSLVYFPPRGFKGHHRADFKREPSKLVSLVGCQIVLCDNALQSDTFQLINHQREQEVEPLQNAGASLHAASCKWWASPTTNTNLYSKKLVLFISGSSITNISKGLYIHLNNNGNQVDVAI</sequence>